<evidence type="ECO:0000256" key="1">
    <source>
        <dbReference type="ARBA" id="ARBA00022884"/>
    </source>
</evidence>
<dbReference type="RefSeq" id="WP_109837503.1">
    <property type="nucleotide sequence ID" value="NZ_QGKM01000023.1"/>
</dbReference>
<evidence type="ECO:0000259" key="3">
    <source>
        <dbReference type="Pfam" id="PF04352"/>
    </source>
</evidence>
<feature type="region of interest" description="Disordered" evidence="2">
    <location>
        <begin position="1"/>
        <end position="62"/>
    </location>
</feature>
<dbReference type="Gene3D" id="1.10.1710.10">
    <property type="entry name" value="ProQ/FinO domain"/>
    <property type="match status" value="1"/>
</dbReference>
<dbReference type="Pfam" id="PF04352">
    <property type="entry name" value="ProQ"/>
    <property type="match status" value="1"/>
</dbReference>
<feature type="compositionally biased region" description="Basic residues" evidence="2">
    <location>
        <begin position="8"/>
        <end position="17"/>
    </location>
</feature>
<organism evidence="4 5">
    <name type="scientific">Leucothrix pacifica</name>
    <dbReference type="NCBI Taxonomy" id="1247513"/>
    <lineage>
        <taxon>Bacteria</taxon>
        <taxon>Pseudomonadati</taxon>
        <taxon>Pseudomonadota</taxon>
        <taxon>Gammaproteobacteria</taxon>
        <taxon>Thiotrichales</taxon>
        <taxon>Thiotrichaceae</taxon>
        <taxon>Leucothrix</taxon>
    </lineage>
</organism>
<dbReference type="GO" id="GO:0003723">
    <property type="term" value="F:RNA binding"/>
    <property type="evidence" value="ECO:0007669"/>
    <property type="project" value="UniProtKB-KW"/>
</dbReference>
<evidence type="ECO:0000256" key="2">
    <source>
        <dbReference type="SAM" id="MobiDB-lite"/>
    </source>
</evidence>
<keyword evidence="1" id="KW-0694">RNA-binding</keyword>
<accession>A0A317CH14</accession>
<protein>
    <recommendedName>
        <fullName evidence="3">ProQ/FinO domain-containing protein</fullName>
    </recommendedName>
</protein>
<reference evidence="4 5" key="1">
    <citation type="submission" date="2018-05" db="EMBL/GenBank/DDBJ databases">
        <title>Leucothrix arctica sp. nov., isolated from Arctic seawater.</title>
        <authorList>
            <person name="Choi A."/>
            <person name="Baek K."/>
        </authorList>
    </citation>
    <scope>NUCLEOTIDE SEQUENCE [LARGE SCALE GENOMIC DNA]</scope>
    <source>
        <strain evidence="4 5">JCM 18388</strain>
    </source>
</reference>
<sequence>MSDDKPRKTLIIKRKRSTATNTPESEENAPAAILRTNKRVLTFDKPKKKQPQPPPKKKKRVNPSVIRGAELNKALSSHSKAWRSMQPLSHDIEKQVFQFIGARHLSASKRVVKALIKKQTNAINYLKNSIMDAPIYDLDDNQTGLVSWERASIAAKRLVRVEAERAAEKRAKTRKRRK</sequence>
<feature type="compositionally biased region" description="Basic residues" evidence="2">
    <location>
        <begin position="46"/>
        <end position="61"/>
    </location>
</feature>
<dbReference type="SUPFAM" id="SSF48657">
    <property type="entry name" value="FinO-like"/>
    <property type="match status" value="1"/>
</dbReference>
<comment type="caution">
    <text evidence="4">The sequence shown here is derived from an EMBL/GenBank/DDBJ whole genome shotgun (WGS) entry which is preliminary data.</text>
</comment>
<dbReference type="InterPro" id="IPR036442">
    <property type="entry name" value="ProQ/FinO_sf"/>
</dbReference>
<dbReference type="Proteomes" id="UP000245539">
    <property type="component" value="Unassembled WGS sequence"/>
</dbReference>
<name>A0A317CH14_9GAMM</name>
<proteinExistence type="predicted"/>
<dbReference type="AlphaFoldDB" id="A0A317CH14"/>
<evidence type="ECO:0000313" key="4">
    <source>
        <dbReference type="EMBL" id="PWQ97687.1"/>
    </source>
</evidence>
<feature type="domain" description="ProQ/FinO" evidence="3">
    <location>
        <begin position="84"/>
        <end position="170"/>
    </location>
</feature>
<dbReference type="InterPro" id="IPR016103">
    <property type="entry name" value="ProQ/FinO"/>
</dbReference>
<keyword evidence="5" id="KW-1185">Reference proteome</keyword>
<dbReference type="EMBL" id="QGKM01000023">
    <property type="protein sequence ID" value="PWQ97687.1"/>
    <property type="molecule type" value="Genomic_DNA"/>
</dbReference>
<evidence type="ECO:0000313" key="5">
    <source>
        <dbReference type="Proteomes" id="UP000245539"/>
    </source>
</evidence>
<gene>
    <name evidence="4" type="ORF">DKW60_09935</name>
</gene>